<dbReference type="EMBL" id="HF582854">
    <property type="protein sequence ID" value="CCQ37353.1"/>
    <property type="molecule type" value="Genomic_DNA"/>
</dbReference>
<accession>M1XSJ7</accession>
<dbReference type="InterPro" id="IPR008969">
    <property type="entry name" value="CarboxyPept-like_regulatory"/>
</dbReference>
<dbReference type="RefSeq" id="WP_015410097.1">
    <property type="nucleotide sequence ID" value="NC_020388.1"/>
</dbReference>
<dbReference type="GeneID" id="14652377"/>
<gene>
    <name evidence="2" type="ordered locus">Nmlp_3216</name>
</gene>
<feature type="region of interest" description="Disordered" evidence="1">
    <location>
        <begin position="354"/>
        <end position="381"/>
    </location>
</feature>
<keyword evidence="3" id="KW-1185">Reference proteome</keyword>
<feature type="compositionally biased region" description="Polar residues" evidence="1">
    <location>
        <begin position="363"/>
        <end position="375"/>
    </location>
</feature>
<dbReference type="STRING" id="268739.Nmlp_3216"/>
<dbReference type="Pfam" id="PF13620">
    <property type="entry name" value="CarboxypepD_reg"/>
    <property type="match status" value="1"/>
</dbReference>
<sequence length="408" mass="42193">MTHRPTSVLLVSLTLALFAALALTAGVGAAASTTGSVTVENGSADGYNVTVAALDPSNEPIVDPVETTVENGTFSYEPVDNATSYFLRLESEDAVYYNLADPGEDPAFVLDRRVTGTVVDESGTPVPNATVEVVSQHGPQVNQVPVSADGTFEIEPLQPDRTYTLRIRADGAVYEDVVSTDAPTTEIDVELPAPIADPGALELSGGRPVNHLMRVGPTESGDGLFVIEILSVRNGVDRPFVGAVDFAVPSNAKVVSGMVQNERVDAAAENGTVGVEASIKSGETVQVAAIYRIDEHTLEKPVGYDVDEFAVMLEEYDLSQAEFSNNLVEAETGMDVPMVTNTAPLGATDRISVQVSGPPAGTGNASTPAGQSTPGAGSESGAGGLPVLPLGVAFVGTVAGGIAVYRYV</sequence>
<dbReference type="eggNOG" id="arCOG02087">
    <property type="taxonomic scope" value="Archaea"/>
</dbReference>
<name>M1XSJ7_NATM8</name>
<proteinExistence type="predicted"/>
<dbReference type="HOGENOM" id="CLU_673721_0_0_2"/>
<dbReference type="Gene3D" id="2.60.40.1120">
    <property type="entry name" value="Carboxypeptidase-like, regulatory domain"/>
    <property type="match status" value="1"/>
</dbReference>
<evidence type="ECO:0000313" key="3">
    <source>
        <dbReference type="Proteomes" id="UP000011867"/>
    </source>
</evidence>
<dbReference type="SUPFAM" id="SSF49464">
    <property type="entry name" value="Carboxypeptidase regulatory domain-like"/>
    <property type="match status" value="1"/>
</dbReference>
<evidence type="ECO:0000313" key="2">
    <source>
        <dbReference type="EMBL" id="CCQ37353.1"/>
    </source>
</evidence>
<dbReference type="OrthoDB" id="242401at2157"/>
<protein>
    <submittedName>
        <fullName evidence="2">Uncharacterized protein</fullName>
    </submittedName>
</protein>
<evidence type="ECO:0000256" key="1">
    <source>
        <dbReference type="SAM" id="MobiDB-lite"/>
    </source>
</evidence>
<reference evidence="2 3" key="1">
    <citation type="journal article" date="2013" name="Genome Announc.">
        <title>Genome of the haloarchaeon Natronomonas moolapensis, a neutrophilic member of a previously haloalkaliphilic genus.</title>
        <authorList>
            <person name="Dyall-Smith M.L."/>
            <person name="Pfeiffer F."/>
            <person name="Oberwinkler T."/>
            <person name="Klee K."/>
            <person name="Rampp M."/>
            <person name="Palm P."/>
            <person name="Gross K."/>
            <person name="Schuster S.C."/>
            <person name="Oesterhelt D."/>
        </authorList>
    </citation>
    <scope>NUCLEOTIDE SEQUENCE [LARGE SCALE GENOMIC DNA]</scope>
    <source>
        <strain evidence="3">DSM 18674 / JCM 14361 / 8.8.11</strain>
    </source>
</reference>
<dbReference type="Proteomes" id="UP000011867">
    <property type="component" value="Chromosome"/>
</dbReference>
<dbReference type="AlphaFoldDB" id="M1XSJ7"/>
<dbReference type="KEGG" id="nmo:Nmlp_3216"/>
<organism evidence="2 3">
    <name type="scientific">Natronomonas moolapensis (strain DSM 18674 / CECT 7526 / JCM 14361 / 8.8.11)</name>
    <dbReference type="NCBI Taxonomy" id="268739"/>
    <lineage>
        <taxon>Archaea</taxon>
        <taxon>Methanobacteriati</taxon>
        <taxon>Methanobacteriota</taxon>
        <taxon>Stenosarchaea group</taxon>
        <taxon>Halobacteria</taxon>
        <taxon>Halobacteriales</taxon>
        <taxon>Natronomonadaceae</taxon>
        <taxon>Natronomonas</taxon>
    </lineage>
</organism>